<keyword evidence="2" id="KW-0812">Transmembrane</keyword>
<evidence type="ECO:0000313" key="9">
    <source>
        <dbReference type="Proteomes" id="UP001338125"/>
    </source>
</evidence>
<protein>
    <submittedName>
        <fullName evidence="8">Protein MNN4</fullName>
    </submittedName>
</protein>
<accession>A0ABR0T072</accession>
<keyword evidence="4" id="KW-0472">Membrane</keyword>
<dbReference type="Pfam" id="PF04991">
    <property type="entry name" value="LicD"/>
    <property type="match status" value="2"/>
</dbReference>
<evidence type="ECO:0000256" key="2">
    <source>
        <dbReference type="ARBA" id="ARBA00022692"/>
    </source>
</evidence>
<organism evidence="8 9">
    <name type="scientific">Cladobotryum mycophilum</name>
    <dbReference type="NCBI Taxonomy" id="491253"/>
    <lineage>
        <taxon>Eukaryota</taxon>
        <taxon>Fungi</taxon>
        <taxon>Dikarya</taxon>
        <taxon>Ascomycota</taxon>
        <taxon>Pezizomycotina</taxon>
        <taxon>Sordariomycetes</taxon>
        <taxon>Hypocreomycetidae</taxon>
        <taxon>Hypocreales</taxon>
        <taxon>Hypocreaceae</taxon>
        <taxon>Cladobotryum</taxon>
    </lineage>
</organism>
<dbReference type="PANTHER" id="PTHR15407">
    <property type="entry name" value="FUKUTIN-RELATED"/>
    <property type="match status" value="1"/>
</dbReference>
<comment type="subcellular location">
    <subcellularLocation>
        <location evidence="1">Membrane</location>
        <topology evidence="1">Single-pass membrane protein</topology>
    </subcellularLocation>
</comment>
<proteinExistence type="predicted"/>
<feature type="signal peptide" evidence="6">
    <location>
        <begin position="1"/>
        <end position="20"/>
    </location>
</feature>
<evidence type="ECO:0000313" key="8">
    <source>
        <dbReference type="EMBL" id="KAK5997747.1"/>
    </source>
</evidence>
<evidence type="ECO:0000256" key="4">
    <source>
        <dbReference type="ARBA" id="ARBA00023136"/>
    </source>
</evidence>
<feature type="region of interest" description="Disordered" evidence="5">
    <location>
        <begin position="271"/>
        <end position="290"/>
    </location>
</feature>
<gene>
    <name evidence="8" type="ORF">PT974_00104</name>
</gene>
<dbReference type="InterPro" id="IPR009644">
    <property type="entry name" value="FKTN/MNN4/W02B3.4-1"/>
</dbReference>
<sequence>MISSSLKSLILLALATFSAASPAPSIPNLQPRDPPPTPKYFSEPGGSLALSHYDLRYFKDQVPYDEHRIVLRDLIRSYLTTMHAKGVETWIAHGTLLGWWWNGRIMPWDYDLDVQVANTTMAWLAANLNSTQHTQSFTDEAGATVSKTYLMDINPHHVDITRGDGMNIIDARWIDTSNGMFVDITVLREREPARPGVWSCKNHHRYPTHDLWPMRITEFEGVQARVPYSFEKILSDEYGAKSLVTEEFAEHRWDHDIQEWVKMSAEDVEKSRAAATERKKQELEKQGRLT</sequence>
<reference evidence="8 9" key="1">
    <citation type="submission" date="2024-01" db="EMBL/GenBank/DDBJ databases">
        <title>Complete genome of Cladobotryum mycophilum ATHUM6906.</title>
        <authorList>
            <person name="Christinaki A.C."/>
            <person name="Myridakis A.I."/>
            <person name="Kouvelis V.N."/>
        </authorList>
    </citation>
    <scope>NUCLEOTIDE SEQUENCE [LARGE SCALE GENOMIC DNA]</scope>
    <source>
        <strain evidence="8 9">ATHUM6906</strain>
    </source>
</reference>
<evidence type="ECO:0000259" key="7">
    <source>
        <dbReference type="Pfam" id="PF04991"/>
    </source>
</evidence>
<dbReference type="EMBL" id="JAVFKD010000001">
    <property type="protein sequence ID" value="KAK5997747.1"/>
    <property type="molecule type" value="Genomic_DNA"/>
</dbReference>
<keyword evidence="3" id="KW-1133">Transmembrane helix</keyword>
<evidence type="ECO:0000256" key="1">
    <source>
        <dbReference type="ARBA" id="ARBA00004167"/>
    </source>
</evidence>
<comment type="caution">
    <text evidence="8">The sequence shown here is derived from an EMBL/GenBank/DDBJ whole genome shotgun (WGS) entry which is preliminary data.</text>
</comment>
<feature type="chain" id="PRO_5045751983" evidence="6">
    <location>
        <begin position="21"/>
        <end position="290"/>
    </location>
</feature>
<feature type="domain" description="LicD/FKTN/FKRP nucleotidyltransferase" evidence="7">
    <location>
        <begin position="84"/>
        <end position="190"/>
    </location>
</feature>
<dbReference type="Proteomes" id="UP001338125">
    <property type="component" value="Unassembled WGS sequence"/>
</dbReference>
<keyword evidence="6" id="KW-0732">Signal</keyword>
<dbReference type="PANTHER" id="PTHR15407:SF28">
    <property type="entry name" value="RIBITOL-5-PHOSPHATE TRANSFERASE FKTN"/>
    <property type="match status" value="1"/>
</dbReference>
<evidence type="ECO:0000256" key="6">
    <source>
        <dbReference type="SAM" id="SignalP"/>
    </source>
</evidence>
<keyword evidence="9" id="KW-1185">Reference proteome</keyword>
<name>A0ABR0T072_9HYPO</name>
<evidence type="ECO:0000256" key="5">
    <source>
        <dbReference type="SAM" id="MobiDB-lite"/>
    </source>
</evidence>
<feature type="domain" description="LicD/FKTN/FKRP nucleotidyltransferase" evidence="7">
    <location>
        <begin position="201"/>
        <end position="239"/>
    </location>
</feature>
<dbReference type="InterPro" id="IPR007074">
    <property type="entry name" value="LicD/FKTN/FKRP_NTP_transf"/>
</dbReference>
<evidence type="ECO:0000256" key="3">
    <source>
        <dbReference type="ARBA" id="ARBA00022989"/>
    </source>
</evidence>